<organism evidence="1 2">
    <name type="scientific">Solanum verrucosum</name>
    <dbReference type="NCBI Taxonomy" id="315347"/>
    <lineage>
        <taxon>Eukaryota</taxon>
        <taxon>Viridiplantae</taxon>
        <taxon>Streptophyta</taxon>
        <taxon>Embryophyta</taxon>
        <taxon>Tracheophyta</taxon>
        <taxon>Spermatophyta</taxon>
        <taxon>Magnoliopsida</taxon>
        <taxon>eudicotyledons</taxon>
        <taxon>Gunneridae</taxon>
        <taxon>Pentapetalae</taxon>
        <taxon>asterids</taxon>
        <taxon>lamiids</taxon>
        <taxon>Solanales</taxon>
        <taxon>Solanaceae</taxon>
        <taxon>Solanoideae</taxon>
        <taxon>Solaneae</taxon>
        <taxon>Solanum</taxon>
    </lineage>
</organism>
<dbReference type="EMBL" id="CP133623">
    <property type="protein sequence ID" value="WMV57911.1"/>
    <property type="molecule type" value="Genomic_DNA"/>
</dbReference>
<reference evidence="1" key="1">
    <citation type="submission" date="2023-08" db="EMBL/GenBank/DDBJ databases">
        <title>A de novo genome assembly of Solanum verrucosum Schlechtendal, a Mexican diploid species geographically isolated from the other diploid A-genome species in potato relatives.</title>
        <authorList>
            <person name="Hosaka K."/>
        </authorList>
    </citation>
    <scope>NUCLEOTIDE SEQUENCE</scope>
    <source>
        <tissue evidence="1">Young leaves</tissue>
    </source>
</reference>
<protein>
    <submittedName>
        <fullName evidence="1">Uncharacterized protein</fullName>
    </submittedName>
</protein>
<evidence type="ECO:0000313" key="2">
    <source>
        <dbReference type="Proteomes" id="UP001234989"/>
    </source>
</evidence>
<evidence type="ECO:0000313" key="1">
    <source>
        <dbReference type="EMBL" id="WMV57911.1"/>
    </source>
</evidence>
<dbReference type="PANTHER" id="PTHR46148:SF56">
    <property type="entry name" value="RETROTRANSPOSON PROTEIN"/>
    <property type="match status" value="1"/>
</dbReference>
<sequence length="197" mass="22584">MNGVMRFGKKGKLSPRYKCMGDPTSIVPLESVVVKDCLTYEDVPVEILDRQVRRWRNKEVTSVKISRSCRCNPRFPPADHRVTHGPSWWFVDGQLRPSPETQTKTILAHDPRLDPLTVGQTMDRGSTPQILVSKLNRWTDRMDRGSSIDLRSVHRSRPSGPLRTWSLKSIDGLTGWIMDQSTNHRSICWSRPPKIIL</sequence>
<proteinExistence type="predicted"/>
<dbReference type="PANTHER" id="PTHR46148">
    <property type="entry name" value="CHROMO DOMAIN-CONTAINING PROTEIN"/>
    <property type="match status" value="1"/>
</dbReference>
<dbReference type="AlphaFoldDB" id="A0AAF0V746"/>
<dbReference type="Proteomes" id="UP001234989">
    <property type="component" value="Chromosome 12"/>
</dbReference>
<name>A0AAF0V746_SOLVR</name>
<gene>
    <name evidence="1" type="ORF">MTR67_051296</name>
</gene>
<accession>A0AAF0V746</accession>
<keyword evidence="2" id="KW-1185">Reference proteome</keyword>